<dbReference type="EMBL" id="VRTY01000193">
    <property type="protein sequence ID" value="TXK20948.1"/>
    <property type="molecule type" value="Genomic_DNA"/>
</dbReference>
<protein>
    <submittedName>
        <fullName evidence="3">SLATT domain-containing protein</fullName>
    </submittedName>
</protein>
<keyword evidence="1" id="KW-0472">Membrane</keyword>
<reference evidence="3 4" key="1">
    <citation type="submission" date="2019-08" db="EMBL/GenBank/DDBJ databases">
        <authorList>
            <person name="Shi S."/>
        </authorList>
    </citation>
    <scope>NUCLEOTIDE SEQUENCE [LARGE SCALE GENOMIC DNA]</scope>
    <source>
        <strain evidence="3 4">GY10130</strain>
    </source>
</reference>
<feature type="transmembrane region" description="Helical" evidence="1">
    <location>
        <begin position="68"/>
        <end position="87"/>
    </location>
</feature>
<comment type="caution">
    <text evidence="3">The sequence shown here is derived from an EMBL/GenBank/DDBJ whole genome shotgun (WGS) entry which is preliminary data.</text>
</comment>
<dbReference type="RefSeq" id="WP_147924286.1">
    <property type="nucleotide sequence ID" value="NZ_VRTY01000193.1"/>
</dbReference>
<feature type="transmembrane region" description="Helical" evidence="1">
    <location>
        <begin position="41"/>
        <end position="62"/>
    </location>
</feature>
<name>A0A5C8IH46_9BACT</name>
<evidence type="ECO:0000313" key="3">
    <source>
        <dbReference type="EMBL" id="TXK20948.1"/>
    </source>
</evidence>
<dbReference type="InterPro" id="IPR041115">
    <property type="entry name" value="SLATT_5"/>
</dbReference>
<keyword evidence="1" id="KW-0812">Transmembrane</keyword>
<organism evidence="3 4">
    <name type="scientific">Pontibacter qinzhouensis</name>
    <dbReference type="NCBI Taxonomy" id="2603253"/>
    <lineage>
        <taxon>Bacteria</taxon>
        <taxon>Pseudomonadati</taxon>
        <taxon>Bacteroidota</taxon>
        <taxon>Cytophagia</taxon>
        <taxon>Cytophagales</taxon>
        <taxon>Hymenobacteraceae</taxon>
        <taxon>Pontibacter</taxon>
    </lineage>
</organism>
<keyword evidence="1" id="KW-1133">Transmembrane helix</keyword>
<dbReference type="Proteomes" id="UP000321926">
    <property type="component" value="Unassembled WGS sequence"/>
</dbReference>
<accession>A0A5C8IH46</accession>
<evidence type="ECO:0000256" key="1">
    <source>
        <dbReference type="SAM" id="Phobius"/>
    </source>
</evidence>
<sequence length="225" mass="26285">MEIENHLGDYTNALKTKMWITRGVRFEAYNHYLGKHALSNFAISFFSAYVIIINFLSIYKVVSSDFNLLIQFSTMTLSVLILAFSQLESANDYKLKAERFHDCSKEISKLLNELNFLLSKKNISSYSLEQNIKSISDQYDIVIQRFSENHSAIHYKAFNASYPYDFPNEFLIGYSSDTSDVKSLKVRYWKIFKIDVQAFLQPRWLYFLLILVPPILFILAIILHP</sequence>
<evidence type="ECO:0000259" key="2">
    <source>
        <dbReference type="Pfam" id="PF18160"/>
    </source>
</evidence>
<gene>
    <name evidence="3" type="ORF">FVR03_23895</name>
</gene>
<dbReference type="AlphaFoldDB" id="A0A5C8IH46"/>
<dbReference type="NCBIfam" id="NF033631">
    <property type="entry name" value="SLATT_5"/>
    <property type="match status" value="1"/>
</dbReference>
<evidence type="ECO:0000313" key="4">
    <source>
        <dbReference type="Proteomes" id="UP000321926"/>
    </source>
</evidence>
<proteinExistence type="predicted"/>
<keyword evidence="4" id="KW-1185">Reference proteome</keyword>
<feature type="transmembrane region" description="Helical" evidence="1">
    <location>
        <begin position="204"/>
        <end position="223"/>
    </location>
</feature>
<feature type="domain" description="SMODS and SLOG-associating 2TM effector" evidence="2">
    <location>
        <begin position="11"/>
        <end position="218"/>
    </location>
</feature>
<dbReference type="Pfam" id="PF18160">
    <property type="entry name" value="SLATT_5"/>
    <property type="match status" value="1"/>
</dbReference>
<dbReference type="OrthoDB" id="7069355at2"/>